<dbReference type="Pfam" id="PF08240">
    <property type="entry name" value="ADH_N"/>
    <property type="match status" value="1"/>
</dbReference>
<dbReference type="Proteomes" id="UP000238348">
    <property type="component" value="Chromosome"/>
</dbReference>
<feature type="domain" description="Alcohol dehydrogenase-like N-terminal" evidence="7">
    <location>
        <begin position="24"/>
        <end position="125"/>
    </location>
</feature>
<keyword evidence="4" id="KW-0862">Zinc</keyword>
<evidence type="ECO:0000256" key="2">
    <source>
        <dbReference type="ARBA" id="ARBA00008072"/>
    </source>
</evidence>
<dbReference type="SUPFAM" id="SSF51735">
    <property type="entry name" value="NAD(P)-binding Rossmann-fold domains"/>
    <property type="match status" value="1"/>
</dbReference>
<dbReference type="PANTHER" id="PTHR43350:SF2">
    <property type="entry name" value="GROES-LIKE ZINC-BINDING ALCOHOL DEHYDROGENASE FAMILY PROTEIN"/>
    <property type="match status" value="1"/>
</dbReference>
<evidence type="ECO:0000259" key="6">
    <source>
        <dbReference type="Pfam" id="PF00107"/>
    </source>
</evidence>
<keyword evidence="5" id="KW-0560">Oxidoreductase</keyword>
<dbReference type="EMBL" id="CP012673">
    <property type="protein sequence ID" value="AUX44790.1"/>
    <property type="molecule type" value="Genomic_DNA"/>
</dbReference>
<protein>
    <submittedName>
        <fullName evidence="8">Alcohol dehydrogenase</fullName>
    </submittedName>
</protein>
<dbReference type="CDD" id="cd08242">
    <property type="entry name" value="MDR_like"/>
    <property type="match status" value="1"/>
</dbReference>
<evidence type="ECO:0000313" key="8">
    <source>
        <dbReference type="EMBL" id="AUX44790.1"/>
    </source>
</evidence>
<dbReference type="InterPro" id="IPR013154">
    <property type="entry name" value="ADH-like_N"/>
</dbReference>
<dbReference type="InterPro" id="IPR013149">
    <property type="entry name" value="ADH-like_C"/>
</dbReference>
<dbReference type="InterPro" id="IPR036291">
    <property type="entry name" value="NAD(P)-bd_dom_sf"/>
</dbReference>
<evidence type="ECO:0000259" key="7">
    <source>
        <dbReference type="Pfam" id="PF08240"/>
    </source>
</evidence>
<gene>
    <name evidence="8" type="primary">adhP</name>
    <name evidence="8" type="ORF">SOCE26_062580</name>
</gene>
<name>A0A2L0EZS8_SORCE</name>
<evidence type="ECO:0000256" key="5">
    <source>
        <dbReference type="ARBA" id="ARBA00023002"/>
    </source>
</evidence>
<dbReference type="RefSeq" id="WP_104983260.1">
    <property type="nucleotide sequence ID" value="NZ_CP012673.1"/>
</dbReference>
<dbReference type="Gene3D" id="3.40.50.720">
    <property type="entry name" value="NAD(P)-binding Rossmann-like Domain"/>
    <property type="match status" value="1"/>
</dbReference>
<reference evidence="8 9" key="1">
    <citation type="submission" date="2015-09" db="EMBL/GenBank/DDBJ databases">
        <title>Sorangium comparison.</title>
        <authorList>
            <person name="Zaburannyi N."/>
            <person name="Bunk B."/>
            <person name="Overmann J."/>
            <person name="Mueller R."/>
        </authorList>
    </citation>
    <scope>NUCLEOTIDE SEQUENCE [LARGE SCALE GENOMIC DNA]</scope>
    <source>
        <strain evidence="8 9">So ce26</strain>
    </source>
</reference>
<dbReference type="Pfam" id="PF00107">
    <property type="entry name" value="ADH_zinc_N"/>
    <property type="match status" value="1"/>
</dbReference>
<comment type="cofactor">
    <cofactor evidence="1">
        <name>Zn(2+)</name>
        <dbReference type="ChEBI" id="CHEBI:29105"/>
    </cofactor>
</comment>
<dbReference type="GO" id="GO:0046872">
    <property type="term" value="F:metal ion binding"/>
    <property type="evidence" value="ECO:0007669"/>
    <property type="project" value="UniProtKB-KW"/>
</dbReference>
<proteinExistence type="inferred from homology"/>
<keyword evidence="3" id="KW-0479">Metal-binding</keyword>
<dbReference type="PANTHER" id="PTHR43350">
    <property type="entry name" value="NAD-DEPENDENT ALCOHOL DEHYDROGENASE"/>
    <property type="match status" value="1"/>
</dbReference>
<evidence type="ECO:0000256" key="3">
    <source>
        <dbReference type="ARBA" id="ARBA00022723"/>
    </source>
</evidence>
<evidence type="ECO:0000256" key="4">
    <source>
        <dbReference type="ARBA" id="ARBA00022833"/>
    </source>
</evidence>
<dbReference type="GO" id="GO:0016491">
    <property type="term" value="F:oxidoreductase activity"/>
    <property type="evidence" value="ECO:0007669"/>
    <property type="project" value="UniProtKB-KW"/>
</dbReference>
<comment type="similarity">
    <text evidence="2">Belongs to the zinc-containing alcohol dehydrogenase family.</text>
</comment>
<evidence type="ECO:0000313" key="9">
    <source>
        <dbReference type="Proteomes" id="UP000238348"/>
    </source>
</evidence>
<sequence length="331" mass="34400">MRALVWDGTTARVVDRAPPSTTAGMAVVEVRCAGICNTDLEITKGYAGFRGTLGHEFVGDVVEGPPVWLGRRVVGEINFACGGCSTCVRGLGRHCPARTVMGIVGADGALAERVAVPVANLHAVDDRVGDEEAVFVEPLAAAYEILEQVRVVPRTAALVFGDGKLGLLVAQVLHQAGARVVAVGRHEEKLALLRAQGIATEHIPRAAPGQAGAEAGPAQPAWTGEPAELVVEATGTAEGFAAAVRATRPRGTLVLKSTVAGLSSVHLAELVVQEITVVGSRCGLFEPALRALETRSVDVRPLVSARVPLERAEEALRLAAAPGALKVLVTR</sequence>
<accession>A0A2L0EZS8</accession>
<evidence type="ECO:0000256" key="1">
    <source>
        <dbReference type="ARBA" id="ARBA00001947"/>
    </source>
</evidence>
<dbReference type="Gene3D" id="3.90.180.10">
    <property type="entry name" value="Medium-chain alcohol dehydrogenases, catalytic domain"/>
    <property type="match status" value="1"/>
</dbReference>
<dbReference type="OrthoDB" id="9773078at2"/>
<dbReference type="SUPFAM" id="SSF50129">
    <property type="entry name" value="GroES-like"/>
    <property type="match status" value="1"/>
</dbReference>
<feature type="domain" description="Alcohol dehydrogenase-like C-terminal" evidence="6">
    <location>
        <begin position="165"/>
        <end position="286"/>
    </location>
</feature>
<dbReference type="AlphaFoldDB" id="A0A2L0EZS8"/>
<organism evidence="8 9">
    <name type="scientific">Sorangium cellulosum</name>
    <name type="common">Polyangium cellulosum</name>
    <dbReference type="NCBI Taxonomy" id="56"/>
    <lineage>
        <taxon>Bacteria</taxon>
        <taxon>Pseudomonadati</taxon>
        <taxon>Myxococcota</taxon>
        <taxon>Polyangia</taxon>
        <taxon>Polyangiales</taxon>
        <taxon>Polyangiaceae</taxon>
        <taxon>Sorangium</taxon>
    </lineage>
</organism>
<dbReference type="InterPro" id="IPR011032">
    <property type="entry name" value="GroES-like_sf"/>
</dbReference>